<dbReference type="EMBL" id="QWEI01000001">
    <property type="protein sequence ID" value="RHW39279.1"/>
    <property type="molecule type" value="Genomic_DNA"/>
</dbReference>
<gene>
    <name evidence="5" type="ORF">D1B33_00030</name>
</gene>
<evidence type="ECO:0000313" key="6">
    <source>
        <dbReference type="Proteomes" id="UP000265692"/>
    </source>
</evidence>
<dbReference type="InterPro" id="IPR054170">
    <property type="entry name" value="RlmL_1st"/>
</dbReference>
<dbReference type="GO" id="GO:0070043">
    <property type="term" value="F:rRNA (guanine-N7-)-methyltransferase activity"/>
    <property type="evidence" value="ECO:0007669"/>
    <property type="project" value="TreeGrafter"/>
</dbReference>
<proteinExistence type="predicted"/>
<dbReference type="FunFam" id="3.30.2130.30:FF:000001">
    <property type="entry name" value="Ribosomal RNA large subunit methyltransferase K/L"/>
    <property type="match status" value="1"/>
</dbReference>
<accession>A0A396SIV0</accession>
<dbReference type="Pfam" id="PF02926">
    <property type="entry name" value="THUMP"/>
    <property type="match status" value="1"/>
</dbReference>
<dbReference type="PANTHER" id="PTHR47313:SF1">
    <property type="entry name" value="RIBOSOMAL RNA LARGE SUBUNIT METHYLTRANSFERASE K_L"/>
    <property type="match status" value="1"/>
</dbReference>
<dbReference type="InterPro" id="IPR002052">
    <property type="entry name" value="DNA_methylase_N6_adenine_CS"/>
</dbReference>
<dbReference type="Pfam" id="PF22020">
    <property type="entry name" value="RlmL_1st"/>
    <property type="match status" value="1"/>
</dbReference>
<dbReference type="Gene3D" id="3.40.50.150">
    <property type="entry name" value="Vaccinia Virus protein VP39"/>
    <property type="match status" value="1"/>
</dbReference>
<dbReference type="RefSeq" id="WP_118874291.1">
    <property type="nucleotide sequence ID" value="NZ_QWEI01000001.1"/>
</dbReference>
<dbReference type="InterPro" id="IPR029063">
    <property type="entry name" value="SAM-dependent_MTases_sf"/>
</dbReference>
<dbReference type="PANTHER" id="PTHR47313">
    <property type="entry name" value="RIBOSOMAL RNA LARGE SUBUNIT METHYLTRANSFERASE K/L"/>
    <property type="match status" value="1"/>
</dbReference>
<feature type="domain" description="THUMP" evidence="4">
    <location>
        <begin position="44"/>
        <end position="155"/>
    </location>
</feature>
<evidence type="ECO:0000259" key="4">
    <source>
        <dbReference type="PROSITE" id="PS51165"/>
    </source>
</evidence>
<dbReference type="AlphaFoldDB" id="A0A396SIV0"/>
<keyword evidence="3" id="KW-0694">RNA-binding</keyword>
<dbReference type="OrthoDB" id="9809404at2"/>
<evidence type="ECO:0000256" key="3">
    <source>
        <dbReference type="PROSITE-ProRule" id="PRU00529"/>
    </source>
</evidence>
<comment type="caution">
    <text evidence="5">The sequence shown here is derived from an EMBL/GenBank/DDBJ whole genome shotgun (WGS) entry which is preliminary data.</text>
</comment>
<dbReference type="Proteomes" id="UP000265692">
    <property type="component" value="Unassembled WGS sequence"/>
</dbReference>
<evidence type="ECO:0000256" key="2">
    <source>
        <dbReference type="ARBA" id="ARBA00022679"/>
    </source>
</evidence>
<reference evidence="5 6" key="1">
    <citation type="submission" date="2018-08" db="EMBL/GenBank/DDBJ databases">
        <title>Lysinibacillus sp. YLB-03 draft genome sequence.</title>
        <authorList>
            <person name="Yu L."/>
        </authorList>
    </citation>
    <scope>NUCLEOTIDE SEQUENCE [LARGE SCALE GENOMIC DNA]</scope>
    <source>
        <strain evidence="5 6">YLB-03</strain>
    </source>
</reference>
<dbReference type="SUPFAM" id="SSF53335">
    <property type="entry name" value="S-adenosyl-L-methionine-dependent methyltransferases"/>
    <property type="match status" value="1"/>
</dbReference>
<dbReference type="GO" id="GO:0003723">
    <property type="term" value="F:RNA binding"/>
    <property type="evidence" value="ECO:0007669"/>
    <property type="project" value="UniProtKB-UniRule"/>
</dbReference>
<dbReference type="PROSITE" id="PS00092">
    <property type="entry name" value="N6_MTASE"/>
    <property type="match status" value="1"/>
</dbReference>
<dbReference type="InterPro" id="IPR004114">
    <property type="entry name" value="THUMP_dom"/>
</dbReference>
<dbReference type="CDD" id="cd11715">
    <property type="entry name" value="THUMP_AdoMetMT"/>
    <property type="match status" value="1"/>
</dbReference>
<dbReference type="GO" id="GO:0008990">
    <property type="term" value="F:rRNA (guanine-N2-)-methyltransferase activity"/>
    <property type="evidence" value="ECO:0007669"/>
    <property type="project" value="TreeGrafter"/>
</dbReference>
<organism evidence="5 6">
    <name type="scientific">Ureibacillus yapensis</name>
    <dbReference type="NCBI Taxonomy" id="2304605"/>
    <lineage>
        <taxon>Bacteria</taxon>
        <taxon>Bacillati</taxon>
        <taxon>Bacillota</taxon>
        <taxon>Bacilli</taxon>
        <taxon>Bacillales</taxon>
        <taxon>Caryophanaceae</taxon>
        <taxon>Ureibacillus</taxon>
    </lineage>
</organism>
<dbReference type="PROSITE" id="PS51165">
    <property type="entry name" value="THUMP"/>
    <property type="match status" value="1"/>
</dbReference>
<name>A0A396SIV0_9BACL</name>
<protein>
    <submittedName>
        <fullName evidence="5">Class I SAM-dependent RNA methyltransferase</fullName>
    </submittedName>
</protein>
<evidence type="ECO:0000256" key="1">
    <source>
        <dbReference type="ARBA" id="ARBA00022603"/>
    </source>
</evidence>
<evidence type="ECO:0000313" key="5">
    <source>
        <dbReference type="EMBL" id="RHW39279.1"/>
    </source>
</evidence>
<dbReference type="Pfam" id="PF01170">
    <property type="entry name" value="UPF0020"/>
    <property type="match status" value="1"/>
</dbReference>
<dbReference type="Gene3D" id="3.30.2130.30">
    <property type="match status" value="1"/>
</dbReference>
<keyword evidence="6" id="KW-1185">Reference proteome</keyword>
<keyword evidence="2 5" id="KW-0808">Transferase</keyword>
<dbReference type="InterPro" id="IPR000241">
    <property type="entry name" value="RlmKL-like_Mtase"/>
</dbReference>
<dbReference type="SMART" id="SM00981">
    <property type="entry name" value="THUMP"/>
    <property type="match status" value="1"/>
</dbReference>
<sequence length="378" mass="43003">MSKFQLVATAAMGLEAIVAQEVQDLGYETRVENGKVYFEGDETAIARCNLWLRVADRVKIVVGEFPAYTFDQLFESTKAINWENYLPVDANFPVSGKSVKSKLYSVPDCQAIVKKAIVERMKFHYKRLGFLDESGAVYKIEISILKDVATLTIDTSGTGLHKRGYRQHQGEAPLKETLAAALVKISKWNPNRPFVDVFCGSGTIPLEAAMIGQNIAPGYNREFISEEWPWMKAKLWEDARNEADDLANYDQHLEIIGSDIDHKMVAISQENALETGFGDLITFKQMQATDFTTRLTDGVIISNPPYGERIGEKEEIEKVIRDFGTLMNQYPTWSVYMLSSMENFEELYGKKATKKRKLFNGFIRTDLYQYWGQKSNRE</sequence>
<keyword evidence="1 5" id="KW-0489">Methyltransferase</keyword>